<dbReference type="InterPro" id="IPR017972">
    <property type="entry name" value="Cyt_P450_CS"/>
</dbReference>
<evidence type="ECO:0000256" key="4">
    <source>
        <dbReference type="ARBA" id="ARBA00010617"/>
    </source>
</evidence>
<dbReference type="InterPro" id="IPR036396">
    <property type="entry name" value="Cyt_P450_sf"/>
</dbReference>
<dbReference type="GO" id="GO:0016705">
    <property type="term" value="F:oxidoreductase activity, acting on paired donors, with incorporation or reduction of molecular oxygen"/>
    <property type="evidence" value="ECO:0007669"/>
    <property type="project" value="InterPro"/>
</dbReference>
<evidence type="ECO:0000256" key="10">
    <source>
        <dbReference type="ARBA" id="ARBA00023004"/>
    </source>
</evidence>
<dbReference type="InterPro" id="IPR001128">
    <property type="entry name" value="Cyt_P450"/>
</dbReference>
<dbReference type="GO" id="GO:0016020">
    <property type="term" value="C:membrane"/>
    <property type="evidence" value="ECO:0007669"/>
    <property type="project" value="UniProtKB-SubCell"/>
</dbReference>
<evidence type="ECO:0000256" key="9">
    <source>
        <dbReference type="ARBA" id="ARBA00023002"/>
    </source>
</evidence>
<accession>A0A4Q9PTW3</accession>
<keyword evidence="7 13" id="KW-0479">Metal-binding</keyword>
<evidence type="ECO:0000256" key="8">
    <source>
        <dbReference type="ARBA" id="ARBA00022989"/>
    </source>
</evidence>
<dbReference type="GO" id="GO:0005506">
    <property type="term" value="F:iron ion binding"/>
    <property type="evidence" value="ECO:0007669"/>
    <property type="project" value="InterPro"/>
</dbReference>
<keyword evidence="9 14" id="KW-0560">Oxidoreductase</keyword>
<evidence type="ECO:0000256" key="1">
    <source>
        <dbReference type="ARBA" id="ARBA00001971"/>
    </source>
</evidence>
<evidence type="ECO:0000256" key="2">
    <source>
        <dbReference type="ARBA" id="ARBA00004370"/>
    </source>
</evidence>
<evidence type="ECO:0000256" key="5">
    <source>
        <dbReference type="ARBA" id="ARBA00022617"/>
    </source>
</evidence>
<keyword evidence="5 13" id="KW-0349">Heme</keyword>
<keyword evidence="10 13" id="KW-0408">Iron</keyword>
<gene>
    <name evidence="15" type="ORF">BD310DRAFT_949164</name>
</gene>
<dbReference type="EMBL" id="ML145132">
    <property type="protein sequence ID" value="TBU57869.1"/>
    <property type="molecule type" value="Genomic_DNA"/>
</dbReference>
<keyword evidence="16" id="KW-1185">Reference proteome</keyword>
<dbReference type="SUPFAM" id="SSF48264">
    <property type="entry name" value="Cytochrome P450"/>
    <property type="match status" value="1"/>
</dbReference>
<dbReference type="Pfam" id="PF00067">
    <property type="entry name" value="p450"/>
    <property type="match status" value="1"/>
</dbReference>
<dbReference type="PANTHER" id="PTHR46300:SF4">
    <property type="entry name" value="CYTOCHROME P450 98A3"/>
    <property type="match status" value="1"/>
</dbReference>
<evidence type="ECO:0000313" key="16">
    <source>
        <dbReference type="Proteomes" id="UP000292082"/>
    </source>
</evidence>
<evidence type="ECO:0000256" key="14">
    <source>
        <dbReference type="RuleBase" id="RU000461"/>
    </source>
</evidence>
<feature type="binding site" description="axial binding residue" evidence="13">
    <location>
        <position position="382"/>
    </location>
    <ligand>
        <name>heme</name>
        <dbReference type="ChEBI" id="CHEBI:30413"/>
    </ligand>
    <ligandPart>
        <name>Fe</name>
        <dbReference type="ChEBI" id="CHEBI:18248"/>
    </ligandPart>
</feature>
<dbReference type="InterPro" id="IPR050364">
    <property type="entry name" value="Cytochrome_P450_fung"/>
</dbReference>
<keyword evidence="12" id="KW-0472">Membrane</keyword>
<comment type="pathway">
    <text evidence="3">Secondary metabolite biosynthesis.</text>
</comment>
<proteinExistence type="inferred from homology"/>
<protein>
    <submittedName>
        <fullName evidence="15">Cytochrome P450</fullName>
    </submittedName>
</protein>
<dbReference type="Gene3D" id="1.10.630.10">
    <property type="entry name" value="Cytochrome P450"/>
    <property type="match status" value="1"/>
</dbReference>
<dbReference type="AlphaFoldDB" id="A0A4Q9PTW3"/>
<dbReference type="GO" id="GO:0004497">
    <property type="term" value="F:monooxygenase activity"/>
    <property type="evidence" value="ECO:0007669"/>
    <property type="project" value="UniProtKB-KW"/>
</dbReference>
<comment type="subcellular location">
    <subcellularLocation>
        <location evidence="2">Membrane</location>
    </subcellularLocation>
</comment>
<dbReference type="Proteomes" id="UP000292082">
    <property type="component" value="Unassembled WGS sequence"/>
</dbReference>
<organism evidence="15 16">
    <name type="scientific">Dichomitus squalens</name>
    <dbReference type="NCBI Taxonomy" id="114155"/>
    <lineage>
        <taxon>Eukaryota</taxon>
        <taxon>Fungi</taxon>
        <taxon>Dikarya</taxon>
        <taxon>Basidiomycota</taxon>
        <taxon>Agaricomycotina</taxon>
        <taxon>Agaricomycetes</taxon>
        <taxon>Polyporales</taxon>
        <taxon>Polyporaceae</taxon>
        <taxon>Dichomitus</taxon>
    </lineage>
</organism>
<evidence type="ECO:0000256" key="12">
    <source>
        <dbReference type="ARBA" id="ARBA00023136"/>
    </source>
</evidence>
<keyword evidence="8" id="KW-1133">Transmembrane helix</keyword>
<comment type="similarity">
    <text evidence="4 14">Belongs to the cytochrome P450 family.</text>
</comment>
<dbReference type="InterPro" id="IPR002401">
    <property type="entry name" value="Cyt_P450_E_grp-I"/>
</dbReference>
<dbReference type="GO" id="GO:0020037">
    <property type="term" value="F:heme binding"/>
    <property type="evidence" value="ECO:0007669"/>
    <property type="project" value="InterPro"/>
</dbReference>
<evidence type="ECO:0000256" key="11">
    <source>
        <dbReference type="ARBA" id="ARBA00023033"/>
    </source>
</evidence>
<evidence type="ECO:0000256" key="7">
    <source>
        <dbReference type="ARBA" id="ARBA00022723"/>
    </source>
</evidence>
<evidence type="ECO:0000256" key="13">
    <source>
        <dbReference type="PIRSR" id="PIRSR602401-1"/>
    </source>
</evidence>
<evidence type="ECO:0000313" key="15">
    <source>
        <dbReference type="EMBL" id="TBU57869.1"/>
    </source>
</evidence>
<evidence type="ECO:0000256" key="3">
    <source>
        <dbReference type="ARBA" id="ARBA00005179"/>
    </source>
</evidence>
<keyword evidence="6" id="KW-0812">Transmembrane</keyword>
<reference evidence="15 16" key="1">
    <citation type="submission" date="2019-01" db="EMBL/GenBank/DDBJ databases">
        <title>Draft genome sequences of three monokaryotic isolates of the white-rot basidiomycete fungus Dichomitus squalens.</title>
        <authorList>
            <consortium name="DOE Joint Genome Institute"/>
            <person name="Lopez S.C."/>
            <person name="Andreopoulos B."/>
            <person name="Pangilinan J."/>
            <person name="Lipzen A."/>
            <person name="Riley R."/>
            <person name="Ahrendt S."/>
            <person name="Ng V."/>
            <person name="Barry K."/>
            <person name="Daum C."/>
            <person name="Grigoriev I.V."/>
            <person name="Hilden K.S."/>
            <person name="Makela M.R."/>
            <person name="de Vries R.P."/>
        </authorList>
    </citation>
    <scope>NUCLEOTIDE SEQUENCE [LARGE SCALE GENOMIC DNA]</scope>
    <source>
        <strain evidence="15 16">CBS 464.89</strain>
    </source>
</reference>
<comment type="cofactor">
    <cofactor evidence="1 13">
        <name>heme</name>
        <dbReference type="ChEBI" id="CHEBI:30413"/>
    </cofactor>
</comment>
<sequence>MFSLMRGATPVIVINKAQIAWDLLQKRGEIYSSRPRLIIAHELLSRGLRGLTMPYTKQWRTWRKVSQLRCYSAPAIQNTGLNVRAALAYLEHQTLEATIALRDFLRAPEQFATSVAFSIAYGQRTATLEDEKYRRNGEAPCFDCMFTWFRRTTFADMTSEALLQYPWLMYLPRFMQWFRFRWDEGYGKAEMLYMELLKDVEDRLKTGIAKECMATRSLRDQEALGISDVQLAFAMAAPFAAGIDTAISRFLWSTLASRRNTPQSKCTMRGVHEELDRVVGRNRLPTFDDQASLPCLDTFVKELNRWQTITPRGVPHALAADDVYQGHFIPKGTIIVPNVYTMMKDEETFPDAMRFSPEGFLKTDDPRMLDFTLSFGFGRRICPGMHVALQSLYFFFRQRWWRPRRFMWAFTVKPAQDETGATVLPDMNNQVVSGLTRKPAPFKCVIQPRFPDVAGMIHKEAAEADETLKAWD</sequence>
<name>A0A4Q9PTW3_9APHY</name>
<dbReference type="PRINTS" id="PR00463">
    <property type="entry name" value="EP450I"/>
</dbReference>
<dbReference type="PROSITE" id="PS00086">
    <property type="entry name" value="CYTOCHROME_P450"/>
    <property type="match status" value="1"/>
</dbReference>
<keyword evidence="11 14" id="KW-0503">Monooxygenase</keyword>
<dbReference type="PANTHER" id="PTHR46300">
    <property type="entry name" value="P450, PUTATIVE (EUROFUNG)-RELATED-RELATED"/>
    <property type="match status" value="1"/>
</dbReference>
<evidence type="ECO:0000256" key="6">
    <source>
        <dbReference type="ARBA" id="ARBA00022692"/>
    </source>
</evidence>